<feature type="domain" description="HTH marR-type" evidence="4">
    <location>
        <begin position="1"/>
        <end position="139"/>
    </location>
</feature>
<dbReference type="SUPFAM" id="SSF46785">
    <property type="entry name" value="Winged helix' DNA-binding domain"/>
    <property type="match status" value="1"/>
</dbReference>
<keyword evidence="2" id="KW-0238">DNA-binding</keyword>
<evidence type="ECO:0000256" key="3">
    <source>
        <dbReference type="ARBA" id="ARBA00023163"/>
    </source>
</evidence>
<evidence type="ECO:0000313" key="6">
    <source>
        <dbReference type="Proteomes" id="UP001332931"/>
    </source>
</evidence>
<dbReference type="PANTHER" id="PTHR42756">
    <property type="entry name" value="TRANSCRIPTIONAL REGULATOR, MARR"/>
    <property type="match status" value="1"/>
</dbReference>
<dbReference type="RefSeq" id="WP_330957385.1">
    <property type="nucleotide sequence ID" value="NZ_JAZGJQ010000001.1"/>
</dbReference>
<name>A0ABU7R7R5_9ACTN</name>
<gene>
    <name evidence="5" type="ORF">VXJ25_01225</name>
</gene>
<proteinExistence type="predicted"/>
<accession>A0ABU7R7R5</accession>
<dbReference type="Gene3D" id="1.10.10.10">
    <property type="entry name" value="Winged helix-like DNA-binding domain superfamily/Winged helix DNA-binding domain"/>
    <property type="match status" value="1"/>
</dbReference>
<evidence type="ECO:0000259" key="4">
    <source>
        <dbReference type="PROSITE" id="PS50995"/>
    </source>
</evidence>
<keyword evidence="1" id="KW-0805">Transcription regulation</keyword>
<dbReference type="InterPro" id="IPR036390">
    <property type="entry name" value="WH_DNA-bd_sf"/>
</dbReference>
<dbReference type="InterPro" id="IPR036388">
    <property type="entry name" value="WH-like_DNA-bd_sf"/>
</dbReference>
<dbReference type="InterPro" id="IPR000835">
    <property type="entry name" value="HTH_MarR-typ"/>
</dbReference>
<dbReference type="EMBL" id="JAZGJQ010000001">
    <property type="protein sequence ID" value="MEE6146622.1"/>
    <property type="molecule type" value="Genomic_DNA"/>
</dbReference>
<evidence type="ECO:0000256" key="1">
    <source>
        <dbReference type="ARBA" id="ARBA00023015"/>
    </source>
</evidence>
<evidence type="ECO:0000313" key="5">
    <source>
        <dbReference type="EMBL" id="MEE6146622.1"/>
    </source>
</evidence>
<comment type="caution">
    <text evidence="5">The sequence shown here is derived from an EMBL/GenBank/DDBJ whole genome shotgun (WGS) entry which is preliminary data.</text>
</comment>
<keyword evidence="6" id="KW-1185">Reference proteome</keyword>
<reference evidence="5 6" key="1">
    <citation type="submission" date="2024-01" db="EMBL/GenBank/DDBJ databases">
        <title>Description of Olsenella sp. nov., isolated from pig feces.</title>
        <authorList>
            <person name="Chang Y.-H."/>
        </authorList>
    </citation>
    <scope>NUCLEOTIDE SEQUENCE [LARGE SCALE GENOMIC DNA]</scope>
    <source>
        <strain evidence="5 6">YH-ols2223</strain>
    </source>
</reference>
<organism evidence="5 6">
    <name type="scientific">Olsenella absiana</name>
    <dbReference type="NCBI Taxonomy" id="3115222"/>
    <lineage>
        <taxon>Bacteria</taxon>
        <taxon>Bacillati</taxon>
        <taxon>Actinomycetota</taxon>
        <taxon>Coriobacteriia</taxon>
        <taxon>Coriobacteriales</taxon>
        <taxon>Atopobiaceae</taxon>
        <taxon>Olsenella</taxon>
    </lineage>
</organism>
<keyword evidence="3" id="KW-0804">Transcription</keyword>
<dbReference type="Proteomes" id="UP001332931">
    <property type="component" value="Unassembled WGS sequence"/>
</dbReference>
<dbReference type="PANTHER" id="PTHR42756:SF1">
    <property type="entry name" value="TRANSCRIPTIONAL REPRESSOR OF EMRAB OPERON"/>
    <property type="match status" value="1"/>
</dbReference>
<dbReference type="Pfam" id="PF12802">
    <property type="entry name" value="MarR_2"/>
    <property type="match status" value="1"/>
</dbReference>
<dbReference type="SMART" id="SM00347">
    <property type="entry name" value="HTH_MARR"/>
    <property type="match status" value="1"/>
</dbReference>
<dbReference type="PROSITE" id="PS50995">
    <property type="entry name" value="HTH_MARR_2"/>
    <property type="match status" value="1"/>
</dbReference>
<sequence>MDARFEDFVGMVYSLNKEIQRIKSEKMAEFGLRGTDTMVIYYLAENPDGETRADLARLTRLDRAAITRIVGKLKADGLVTEASGDNSVNYRRRVRLTEGGRRAAREMEEVIQSVVDEASADVGEGERARMYGTLEKILDALERV</sequence>
<protein>
    <submittedName>
        <fullName evidence="5">MarR family winged helix-turn-helix transcriptional regulator</fullName>
    </submittedName>
</protein>
<evidence type="ECO:0000256" key="2">
    <source>
        <dbReference type="ARBA" id="ARBA00023125"/>
    </source>
</evidence>